<comment type="caution">
    <text evidence="1">The sequence shown here is derived from an EMBL/GenBank/DDBJ whole genome shotgun (WGS) entry which is preliminary data.</text>
</comment>
<gene>
    <name evidence="1" type="ORF">FHS92_003219</name>
</gene>
<reference evidence="1 2" key="1">
    <citation type="submission" date="2020-08" db="EMBL/GenBank/DDBJ databases">
        <title>Genomic Encyclopedia of Type Strains, Phase IV (KMG-IV): sequencing the most valuable type-strain genomes for metagenomic binning, comparative biology and taxonomic classification.</title>
        <authorList>
            <person name="Goeker M."/>
        </authorList>
    </citation>
    <scope>NUCLEOTIDE SEQUENCE [LARGE SCALE GENOMIC DNA]</scope>
    <source>
        <strain evidence="1 2">DSM 102255</strain>
    </source>
</reference>
<dbReference type="AlphaFoldDB" id="A0A841J3R6"/>
<proteinExistence type="predicted"/>
<evidence type="ECO:0000313" key="1">
    <source>
        <dbReference type="EMBL" id="MBB6125457.1"/>
    </source>
</evidence>
<organism evidence="1 2">
    <name type="scientific">Sphingobium subterraneum</name>
    <dbReference type="NCBI Taxonomy" id="627688"/>
    <lineage>
        <taxon>Bacteria</taxon>
        <taxon>Pseudomonadati</taxon>
        <taxon>Pseudomonadota</taxon>
        <taxon>Alphaproteobacteria</taxon>
        <taxon>Sphingomonadales</taxon>
        <taxon>Sphingomonadaceae</taxon>
        <taxon>Sphingobium</taxon>
    </lineage>
</organism>
<name>A0A841J3R6_9SPHN</name>
<dbReference type="Proteomes" id="UP000552700">
    <property type="component" value="Unassembled WGS sequence"/>
</dbReference>
<sequence length="77" mass="8548">MPSHTDVVSAMRQTGQCLIWDEYNGEPILVPLLLVRPLQSINPQAVTEHSSLNAITKIGHPKTWRAQSFGMLSSVIH</sequence>
<protein>
    <submittedName>
        <fullName evidence="1">Uncharacterized protein</fullName>
    </submittedName>
</protein>
<dbReference type="EMBL" id="JACIJP010000007">
    <property type="protein sequence ID" value="MBB6125457.1"/>
    <property type="molecule type" value="Genomic_DNA"/>
</dbReference>
<accession>A0A841J3R6</accession>
<keyword evidence="2" id="KW-1185">Reference proteome</keyword>
<evidence type="ECO:0000313" key="2">
    <source>
        <dbReference type="Proteomes" id="UP000552700"/>
    </source>
</evidence>